<evidence type="ECO:0000313" key="2">
    <source>
        <dbReference type="Proteomes" id="UP000025238"/>
    </source>
</evidence>
<dbReference type="PATRIC" id="fig|316.97.peg.674"/>
<dbReference type="Proteomes" id="UP000025238">
    <property type="component" value="Chromosome"/>
</dbReference>
<proteinExistence type="predicted"/>
<dbReference type="AlphaFoldDB" id="A0A023WZB1"/>
<name>A0A023WZB1_STUST</name>
<accession>A0A023WZB1</accession>
<dbReference type="EMBL" id="CP007509">
    <property type="protein sequence ID" value="AHY45070.1"/>
    <property type="molecule type" value="Genomic_DNA"/>
</dbReference>
<protein>
    <submittedName>
        <fullName evidence="1">Uncharacterized protein</fullName>
    </submittedName>
</protein>
<reference evidence="1 2" key="1">
    <citation type="submission" date="2014-03" db="EMBL/GenBank/DDBJ databases">
        <title>Complete genome sequence of Pseudomonas stutzeri 19SMN4.</title>
        <authorList>
            <person name="Brunet-Galmes I."/>
            <person name="Nogales B."/>
            <person name="Busquets A."/>
            <person name="Pena A."/>
            <person name="Gomila M."/>
            <person name="Garcia-Valdes E."/>
            <person name="Lalucat J."/>
            <person name="Bennasar A."/>
            <person name="Bosch R."/>
        </authorList>
    </citation>
    <scope>NUCLEOTIDE SEQUENCE [LARGE SCALE GENOMIC DNA]</scope>
    <source>
        <strain evidence="1 2">19SMN4</strain>
    </source>
</reference>
<dbReference type="KEGG" id="pstu:UIB01_03325"/>
<organism evidence="1 2">
    <name type="scientific">Stutzerimonas stutzeri</name>
    <name type="common">Pseudomonas stutzeri</name>
    <dbReference type="NCBI Taxonomy" id="316"/>
    <lineage>
        <taxon>Bacteria</taxon>
        <taxon>Pseudomonadati</taxon>
        <taxon>Pseudomonadota</taxon>
        <taxon>Gammaproteobacteria</taxon>
        <taxon>Pseudomonadales</taxon>
        <taxon>Pseudomonadaceae</taxon>
        <taxon>Stutzerimonas</taxon>
    </lineage>
</organism>
<sequence>MSEPVTQRLPAAYPLVPIIAEPCALTLAAHSLLLAALGCSGLPRGYSNAHAPRLQTSSIEPKA</sequence>
<evidence type="ECO:0000313" key="1">
    <source>
        <dbReference type="EMBL" id="AHY45070.1"/>
    </source>
</evidence>
<gene>
    <name evidence="1" type="ORF">UIB01_03325</name>
</gene>